<dbReference type="InterPro" id="IPR058352">
    <property type="entry name" value="DUF8039"/>
</dbReference>
<feature type="domain" description="DUF8039" evidence="1">
    <location>
        <begin position="51"/>
        <end position="129"/>
    </location>
</feature>
<dbReference type="Proteomes" id="UP000594638">
    <property type="component" value="Unassembled WGS sequence"/>
</dbReference>
<dbReference type="EMBL" id="CACTIH010000160">
    <property type="protein sequence ID" value="CAA2955709.1"/>
    <property type="molecule type" value="Genomic_DNA"/>
</dbReference>
<keyword evidence="3" id="KW-1185">Reference proteome</keyword>
<protein>
    <recommendedName>
        <fullName evidence="1">DUF8039 domain-containing protein</fullName>
    </recommendedName>
</protein>
<gene>
    <name evidence="2" type="ORF">OLEA9_A107608</name>
</gene>
<evidence type="ECO:0000313" key="3">
    <source>
        <dbReference type="Proteomes" id="UP000594638"/>
    </source>
</evidence>
<proteinExistence type="predicted"/>
<reference evidence="2 3" key="1">
    <citation type="submission" date="2019-12" db="EMBL/GenBank/DDBJ databases">
        <authorList>
            <person name="Alioto T."/>
            <person name="Alioto T."/>
            <person name="Gomez Garrido J."/>
        </authorList>
    </citation>
    <scope>NUCLEOTIDE SEQUENCE [LARGE SCALE GENOMIC DNA]</scope>
</reference>
<sequence length="130" mass="14960">MEIHKAVRELESKLQTQPIRMEALEENVEALLKLSQSQQGSGMEEGIVPVENAKCQLLRWYMFEEEEIVGEGKIASIDLSAKVHHMPLGRDCWKVWVEEVYMSQLPLYRPTDEFRVLSEAMGSTVTLPKR</sequence>
<comment type="caution">
    <text evidence="2">The sequence shown here is derived from an EMBL/GenBank/DDBJ whole genome shotgun (WGS) entry which is preliminary data.</text>
</comment>
<dbReference type="OrthoDB" id="1730237at2759"/>
<evidence type="ECO:0000259" key="1">
    <source>
        <dbReference type="Pfam" id="PF26133"/>
    </source>
</evidence>
<name>A0A8S0PSJ0_OLEEU</name>
<organism evidence="2 3">
    <name type="scientific">Olea europaea subsp. europaea</name>
    <dbReference type="NCBI Taxonomy" id="158383"/>
    <lineage>
        <taxon>Eukaryota</taxon>
        <taxon>Viridiplantae</taxon>
        <taxon>Streptophyta</taxon>
        <taxon>Embryophyta</taxon>
        <taxon>Tracheophyta</taxon>
        <taxon>Spermatophyta</taxon>
        <taxon>Magnoliopsida</taxon>
        <taxon>eudicotyledons</taxon>
        <taxon>Gunneridae</taxon>
        <taxon>Pentapetalae</taxon>
        <taxon>asterids</taxon>
        <taxon>lamiids</taxon>
        <taxon>Lamiales</taxon>
        <taxon>Oleaceae</taxon>
        <taxon>Oleeae</taxon>
        <taxon>Olea</taxon>
    </lineage>
</organism>
<accession>A0A8S0PSJ0</accession>
<dbReference type="Gramene" id="OE9A107608T4">
    <property type="protein sequence ID" value="OE9A107608C4"/>
    <property type="gene ID" value="OE9A107608"/>
</dbReference>
<dbReference type="AlphaFoldDB" id="A0A8S0PSJ0"/>
<dbReference type="Pfam" id="PF26133">
    <property type="entry name" value="DUF8039"/>
    <property type="match status" value="1"/>
</dbReference>
<evidence type="ECO:0000313" key="2">
    <source>
        <dbReference type="EMBL" id="CAA2955709.1"/>
    </source>
</evidence>